<keyword evidence="5" id="KW-1185">Reference proteome</keyword>
<organism evidence="4 5">
    <name type="scientific">Gordonia asplenii</name>
    <dbReference type="NCBI Taxonomy" id="2725283"/>
    <lineage>
        <taxon>Bacteria</taxon>
        <taxon>Bacillati</taxon>
        <taxon>Actinomycetota</taxon>
        <taxon>Actinomycetes</taxon>
        <taxon>Mycobacteriales</taxon>
        <taxon>Gordoniaceae</taxon>
        <taxon>Gordonia</taxon>
    </lineage>
</organism>
<evidence type="ECO:0000256" key="1">
    <source>
        <dbReference type="SAM" id="MobiDB-lite"/>
    </source>
</evidence>
<feature type="transmembrane region" description="Helical" evidence="2">
    <location>
        <begin position="43"/>
        <end position="66"/>
    </location>
</feature>
<keyword evidence="2" id="KW-0812">Transmembrane</keyword>
<reference evidence="4 5" key="1">
    <citation type="submission" date="2020-04" db="EMBL/GenBank/DDBJ databases">
        <title>Gordonia sp. nov. TBRC 11910.</title>
        <authorList>
            <person name="Suriyachadkun C."/>
        </authorList>
    </citation>
    <scope>NUCLEOTIDE SEQUENCE [LARGE SCALE GENOMIC DNA]</scope>
    <source>
        <strain evidence="4 5">TBRC 11910</strain>
    </source>
</reference>
<dbReference type="InterPro" id="IPR007168">
    <property type="entry name" value="Phageshock_PspC_N"/>
</dbReference>
<proteinExistence type="predicted"/>
<feature type="region of interest" description="Disordered" evidence="1">
    <location>
        <begin position="187"/>
        <end position="251"/>
    </location>
</feature>
<evidence type="ECO:0000313" key="5">
    <source>
        <dbReference type="Proteomes" id="UP000550729"/>
    </source>
</evidence>
<dbReference type="Pfam" id="PF04024">
    <property type="entry name" value="PspC"/>
    <property type="match status" value="1"/>
</dbReference>
<name>A0A848KVV6_9ACTN</name>
<dbReference type="EMBL" id="JABBNB010000006">
    <property type="protein sequence ID" value="NMO01005.1"/>
    <property type="molecule type" value="Genomic_DNA"/>
</dbReference>
<keyword evidence="2" id="KW-1133">Transmembrane helix</keyword>
<dbReference type="Proteomes" id="UP000550729">
    <property type="component" value="Unassembled WGS sequence"/>
</dbReference>
<comment type="caution">
    <text evidence="4">The sequence shown here is derived from an EMBL/GenBank/DDBJ whole genome shotgun (WGS) entry which is preliminary data.</text>
</comment>
<accession>A0A848KVV6</accession>
<feature type="transmembrane region" description="Helical" evidence="2">
    <location>
        <begin position="323"/>
        <end position="340"/>
    </location>
</feature>
<feature type="compositionally biased region" description="Low complexity" evidence="1">
    <location>
        <begin position="204"/>
        <end position="225"/>
    </location>
</feature>
<evidence type="ECO:0000256" key="2">
    <source>
        <dbReference type="SAM" id="Phobius"/>
    </source>
</evidence>
<feature type="transmembrane region" description="Helical" evidence="2">
    <location>
        <begin position="294"/>
        <end position="317"/>
    </location>
</feature>
<keyword evidence="2" id="KW-0472">Membrane</keyword>
<feature type="transmembrane region" description="Helical" evidence="2">
    <location>
        <begin position="352"/>
        <end position="373"/>
    </location>
</feature>
<feature type="transmembrane region" description="Helical" evidence="2">
    <location>
        <begin position="141"/>
        <end position="159"/>
    </location>
</feature>
<feature type="domain" description="Phage shock protein PspC N-terminal" evidence="3">
    <location>
        <begin position="13"/>
        <end position="69"/>
    </location>
</feature>
<dbReference type="RefSeq" id="WP_170193517.1">
    <property type="nucleotide sequence ID" value="NZ_JABBNB010000006.1"/>
</dbReference>
<protein>
    <submittedName>
        <fullName evidence="4">PspC domain-containing protein</fullName>
    </submittedName>
</protein>
<dbReference type="AlphaFoldDB" id="A0A848KVV6"/>
<sequence>MDTKLLEGMWTTRPIRPQTGRTISGVCVGIGNRYRVDPTLVKVAFVVAAMFGGSGILVYIAAILVLPTERRLSSSAAQIAVAQWYATHPHLSYDQWRRSHADLGLPALDGLARHGLRRPHVIGLIILAVIVVSSMGPDSTWSSSGLVGVALLAIGWWLLHRRTPIPPPGTSVDTYRQVLAQAMASPTPVVPGSAMPYSPERPVATPGSESASPAGASTHSTGGAAVDVGKSGVDMTKSGVPAAASTTDLPPLAPEPLPPAWDPLGTAKFAWDLPEPKPRAEVALRDKSRSPMTLVTVGIAVLVATSASAAALAGVGWFTPARIVALGLAVLGVGLVAGGLRKTTGKHAPGLVPLAMISIAAVIALSSASNFSLPSGGVGDRVWTPTSESDLQALYTLGMGSQTLDLRSVKLTAARTVEVRNGVGEVVIRVPSSMAVDSRCTADVGSVQCPGGHSGPSGSPVLTVTAHTNVGQVRMSRE</sequence>
<evidence type="ECO:0000313" key="4">
    <source>
        <dbReference type="EMBL" id="NMO01005.1"/>
    </source>
</evidence>
<gene>
    <name evidence="4" type="ORF">HH308_07225</name>
</gene>
<feature type="transmembrane region" description="Helical" evidence="2">
    <location>
        <begin position="119"/>
        <end position="135"/>
    </location>
</feature>
<evidence type="ECO:0000259" key="3">
    <source>
        <dbReference type="Pfam" id="PF04024"/>
    </source>
</evidence>